<evidence type="ECO:0000256" key="2">
    <source>
        <dbReference type="PIRSR" id="PIRSR640198-2"/>
    </source>
</evidence>
<reference evidence="4 5" key="1">
    <citation type="journal article" date="2020" name="ISME J.">
        <title>Uncovering the hidden diversity of litter-decomposition mechanisms in mushroom-forming fungi.</title>
        <authorList>
            <person name="Floudas D."/>
            <person name="Bentzer J."/>
            <person name="Ahren D."/>
            <person name="Johansson T."/>
            <person name="Persson P."/>
            <person name="Tunlid A."/>
        </authorList>
    </citation>
    <scope>NUCLEOTIDE SEQUENCE [LARGE SCALE GENOMIC DNA]</scope>
    <source>
        <strain evidence="4 5">CBS 661.87</strain>
    </source>
</reference>
<dbReference type="PANTHER" id="PTHR13504">
    <property type="entry name" value="FIDO DOMAIN-CONTAINING PROTEIN DDB_G0283145"/>
    <property type="match status" value="1"/>
</dbReference>
<dbReference type="PANTHER" id="PTHR13504:SF38">
    <property type="entry name" value="FIDO DOMAIN-CONTAINING PROTEIN"/>
    <property type="match status" value="1"/>
</dbReference>
<dbReference type="Pfam" id="PF02661">
    <property type="entry name" value="Fic"/>
    <property type="match status" value="1"/>
</dbReference>
<dbReference type="AlphaFoldDB" id="A0A8H5GSY8"/>
<comment type="caution">
    <text evidence="4">The sequence shown here is derived from an EMBL/GenBank/DDBJ whole genome shotgun (WGS) entry which is preliminary data.</text>
</comment>
<dbReference type="Gene3D" id="1.10.3290.10">
    <property type="entry name" value="Fido-like domain"/>
    <property type="match status" value="1"/>
</dbReference>
<sequence length="438" mass="49299">MPDPHIAHFQNDSRPQLEHPALTEIPVATLGLDLSSKLQRSLRVNSDNLHACGVSGAFWETLLEQHRIPYLLLRVADMRYTLNSKASSMKLYRELGSMINDPGLDKWIEETSSGLLEQQQKELAAFKYTVMFTPSQRWRPTAGVDSFPYCRLTAAQVTELREMWISISPAGDSDIMDKYQNLHCLETNSLEGTVSFSEASAISKLVQVGFYNQAEAIVDERQLVGAVRDRADAIMILQDTHQALDDIFQLAQSEPVVLTPAVLCRLHKILMRNSRISYTKASHGRNKLTYLNIGMTRQASSVNVTVTQHAQNLKVQFCPYDEVDQELEMFCKRFNELLQNPDAYDPFAAAAWSSHVFLTIHPFEDGNGRLSRIISSIPLLKARFPPLCILSLYKQAYINHLNSVRANRDGDYSGLMAGLYEGTKASVRALKTIIESES</sequence>
<protein>
    <recommendedName>
        <fullName evidence="3">Fido domain-containing protein</fullName>
    </recommendedName>
</protein>
<feature type="binding site" evidence="2">
    <location>
        <begin position="365"/>
        <end position="372"/>
    </location>
    <ligand>
        <name>ATP</name>
        <dbReference type="ChEBI" id="CHEBI:30616"/>
    </ligand>
</feature>
<dbReference type="InterPro" id="IPR036597">
    <property type="entry name" value="Fido-like_dom_sf"/>
</dbReference>
<evidence type="ECO:0000259" key="3">
    <source>
        <dbReference type="PROSITE" id="PS51459"/>
    </source>
</evidence>
<feature type="active site" evidence="1">
    <location>
        <position position="361"/>
    </location>
</feature>
<feature type="domain" description="Fido" evidence="3">
    <location>
        <begin position="258"/>
        <end position="421"/>
    </location>
</feature>
<keyword evidence="5" id="KW-1185">Reference proteome</keyword>
<accession>A0A8H5GSY8</accession>
<dbReference type="GO" id="GO:0005524">
    <property type="term" value="F:ATP binding"/>
    <property type="evidence" value="ECO:0007669"/>
    <property type="project" value="UniProtKB-KW"/>
</dbReference>
<name>A0A8H5GSY8_9AGAR</name>
<keyword evidence="2" id="KW-0067">ATP-binding</keyword>
<dbReference type="EMBL" id="JAACJP010000052">
    <property type="protein sequence ID" value="KAF5370468.1"/>
    <property type="molecule type" value="Genomic_DNA"/>
</dbReference>
<dbReference type="SUPFAM" id="SSF140931">
    <property type="entry name" value="Fic-like"/>
    <property type="match status" value="1"/>
</dbReference>
<evidence type="ECO:0000313" key="5">
    <source>
        <dbReference type="Proteomes" id="UP000565441"/>
    </source>
</evidence>
<dbReference type="PROSITE" id="PS51459">
    <property type="entry name" value="FIDO"/>
    <property type="match status" value="1"/>
</dbReference>
<gene>
    <name evidence="4" type="ORF">D9615_009755</name>
</gene>
<evidence type="ECO:0000313" key="4">
    <source>
        <dbReference type="EMBL" id="KAF5370468.1"/>
    </source>
</evidence>
<organism evidence="4 5">
    <name type="scientific">Tricholomella constricta</name>
    <dbReference type="NCBI Taxonomy" id="117010"/>
    <lineage>
        <taxon>Eukaryota</taxon>
        <taxon>Fungi</taxon>
        <taxon>Dikarya</taxon>
        <taxon>Basidiomycota</taxon>
        <taxon>Agaricomycotina</taxon>
        <taxon>Agaricomycetes</taxon>
        <taxon>Agaricomycetidae</taxon>
        <taxon>Agaricales</taxon>
        <taxon>Tricholomatineae</taxon>
        <taxon>Lyophyllaceae</taxon>
        <taxon>Tricholomella</taxon>
    </lineage>
</organism>
<dbReference type="Proteomes" id="UP000565441">
    <property type="component" value="Unassembled WGS sequence"/>
</dbReference>
<evidence type="ECO:0000256" key="1">
    <source>
        <dbReference type="PIRSR" id="PIRSR640198-1"/>
    </source>
</evidence>
<dbReference type="InterPro" id="IPR040198">
    <property type="entry name" value="Fido_containing"/>
</dbReference>
<keyword evidence="2" id="KW-0547">Nucleotide-binding</keyword>
<dbReference type="InterPro" id="IPR003812">
    <property type="entry name" value="Fido"/>
</dbReference>
<proteinExistence type="predicted"/>
<dbReference type="OrthoDB" id="439046at2759"/>